<evidence type="ECO:0000313" key="2">
    <source>
        <dbReference type="EMBL" id="GFD42735.1"/>
    </source>
</evidence>
<protein>
    <submittedName>
        <fullName evidence="2">Uncharacterized protein</fullName>
    </submittedName>
</protein>
<dbReference type="AlphaFoldDB" id="A0A699W483"/>
<sequence>SVTQTPSESNEVIEQPKVNSQSNIPTSNPWPVEDLHPDLESAAIVLQFPPGERETLKYKREDKRKDGSLNVSRVKLDESKTDSDCLTPAKVSVVIPSGNHGMPSDETQRVSPLLERWRLGRGCDCGGWDMGCPLVVFDSPGRKKDEAC</sequence>
<organism evidence="2">
    <name type="scientific">Tanacetum cinerariifolium</name>
    <name type="common">Dalmatian daisy</name>
    <name type="synonym">Chrysanthemum cinerariifolium</name>
    <dbReference type="NCBI Taxonomy" id="118510"/>
    <lineage>
        <taxon>Eukaryota</taxon>
        <taxon>Viridiplantae</taxon>
        <taxon>Streptophyta</taxon>
        <taxon>Embryophyta</taxon>
        <taxon>Tracheophyta</taxon>
        <taxon>Spermatophyta</taxon>
        <taxon>Magnoliopsida</taxon>
        <taxon>eudicotyledons</taxon>
        <taxon>Gunneridae</taxon>
        <taxon>Pentapetalae</taxon>
        <taxon>asterids</taxon>
        <taxon>campanulids</taxon>
        <taxon>Asterales</taxon>
        <taxon>Asteraceae</taxon>
        <taxon>Asteroideae</taxon>
        <taxon>Anthemideae</taxon>
        <taxon>Anthemidinae</taxon>
        <taxon>Tanacetum</taxon>
    </lineage>
</organism>
<feature type="non-terminal residue" evidence="2">
    <location>
        <position position="148"/>
    </location>
</feature>
<gene>
    <name evidence="2" type="ORF">Tci_914704</name>
</gene>
<accession>A0A699W483</accession>
<feature type="non-terminal residue" evidence="2">
    <location>
        <position position="1"/>
    </location>
</feature>
<dbReference type="PANTHER" id="PTHR31390">
    <property type="entry name" value="EXPRESSED PROTEIN"/>
    <property type="match status" value="1"/>
</dbReference>
<dbReference type="InterPro" id="IPR021916">
    <property type="entry name" value="DUF3527"/>
</dbReference>
<proteinExistence type="predicted"/>
<dbReference type="PANTHER" id="PTHR31390:SF29">
    <property type="match status" value="1"/>
</dbReference>
<name>A0A699W483_TANCI</name>
<evidence type="ECO:0000256" key="1">
    <source>
        <dbReference type="SAM" id="MobiDB-lite"/>
    </source>
</evidence>
<dbReference type="Pfam" id="PF12043">
    <property type="entry name" value="DUF3527"/>
    <property type="match status" value="1"/>
</dbReference>
<feature type="region of interest" description="Disordered" evidence="1">
    <location>
        <begin position="1"/>
        <end position="36"/>
    </location>
</feature>
<comment type="caution">
    <text evidence="2">The sequence shown here is derived from an EMBL/GenBank/DDBJ whole genome shotgun (WGS) entry which is preliminary data.</text>
</comment>
<feature type="compositionally biased region" description="Polar residues" evidence="1">
    <location>
        <begin position="1"/>
        <end position="29"/>
    </location>
</feature>
<dbReference type="EMBL" id="BKCJ011581126">
    <property type="protein sequence ID" value="GFD42735.1"/>
    <property type="molecule type" value="Genomic_DNA"/>
</dbReference>
<reference evidence="2" key="1">
    <citation type="journal article" date="2019" name="Sci. Rep.">
        <title>Draft genome of Tanacetum cinerariifolium, the natural source of mosquito coil.</title>
        <authorList>
            <person name="Yamashiro T."/>
            <person name="Shiraishi A."/>
            <person name="Satake H."/>
            <person name="Nakayama K."/>
        </authorList>
    </citation>
    <scope>NUCLEOTIDE SEQUENCE</scope>
</reference>